<sequence>MGYEVDFFPTLVGGAAIVVRWGTPGDYKLLVYDGGTRASAQQVVQHVQGHCLTSHVDHVVSSHPGARHAEGLELILESLTVGELWMHRPWTHTDRSVQAMAIARKLEAIATAQGIPVYEPFAGALIGPFTVLSPNRSWYAEGLLPAFETPVPPAAGLTLADAARWLRLASASFGSRWDLESLPRDPDTSAEDESSVVLYGEFEGRGVLLTRNAGIRALSDACTLAEHLGLRLPSNLRLMQLPSDGKPDHLSSHVLDRLVGERQPRERRHYTKTAVLSAPRDAPPLGYRIVTDALMRRGVLSFMTQGAQLHHAHDMPERSWYSAGPVGTGS</sequence>
<dbReference type="InterPro" id="IPR036866">
    <property type="entry name" value="RibonucZ/Hydroxyglut_hydro"/>
</dbReference>
<accession>A0ABU1N9M1</accession>
<name>A0ABU1N9M1_9BURK</name>
<dbReference type="Proteomes" id="UP001184230">
    <property type="component" value="Unassembled WGS sequence"/>
</dbReference>
<keyword evidence="2" id="KW-1185">Reference proteome</keyword>
<evidence type="ECO:0000313" key="1">
    <source>
        <dbReference type="EMBL" id="MDR6534601.1"/>
    </source>
</evidence>
<dbReference type="Gene3D" id="3.60.15.10">
    <property type="entry name" value="Ribonuclease Z/Hydroxyacylglutathione hydrolase-like"/>
    <property type="match status" value="1"/>
</dbReference>
<dbReference type="EMBL" id="JAVDRF010000001">
    <property type="protein sequence ID" value="MDR6534601.1"/>
    <property type="molecule type" value="Genomic_DNA"/>
</dbReference>
<dbReference type="RefSeq" id="WP_309897988.1">
    <property type="nucleotide sequence ID" value="NZ_JAVDRF010000001.1"/>
</dbReference>
<evidence type="ECO:0008006" key="3">
    <source>
        <dbReference type="Google" id="ProtNLM"/>
    </source>
</evidence>
<evidence type="ECO:0000313" key="2">
    <source>
        <dbReference type="Proteomes" id="UP001184230"/>
    </source>
</evidence>
<proteinExistence type="predicted"/>
<gene>
    <name evidence="1" type="ORF">J2739_000361</name>
</gene>
<protein>
    <recommendedName>
        <fullName evidence="3">Metallo-beta-lactamase domain-containing protein</fullName>
    </recommendedName>
</protein>
<organism evidence="1 2">
    <name type="scientific">Variovorax soli</name>
    <dbReference type="NCBI Taxonomy" id="376815"/>
    <lineage>
        <taxon>Bacteria</taxon>
        <taxon>Pseudomonadati</taxon>
        <taxon>Pseudomonadota</taxon>
        <taxon>Betaproteobacteria</taxon>
        <taxon>Burkholderiales</taxon>
        <taxon>Comamonadaceae</taxon>
        <taxon>Variovorax</taxon>
    </lineage>
</organism>
<comment type="caution">
    <text evidence="1">The sequence shown here is derived from an EMBL/GenBank/DDBJ whole genome shotgun (WGS) entry which is preliminary data.</text>
</comment>
<reference evidence="1 2" key="1">
    <citation type="submission" date="2023-07" db="EMBL/GenBank/DDBJ databases">
        <title>Sorghum-associated microbial communities from plants grown in Nebraska, USA.</title>
        <authorList>
            <person name="Schachtman D."/>
        </authorList>
    </citation>
    <scope>NUCLEOTIDE SEQUENCE [LARGE SCALE GENOMIC DNA]</scope>
    <source>
        <strain evidence="1 2">DS1781</strain>
    </source>
</reference>